<gene>
    <name evidence="8 11" type="primary">arcA</name>
    <name evidence="10" type="ORF">I6G51_04845</name>
    <name evidence="11" type="ORF">NCTC10288_01933</name>
</gene>
<dbReference type="PANTHER" id="PTHR47271">
    <property type="entry name" value="ARGININE DEIMINASE"/>
    <property type="match status" value="1"/>
</dbReference>
<name>A0A2X4UDK7_9CORY</name>
<comment type="subcellular location">
    <subcellularLocation>
        <location evidence="1 8">Cytoplasm</location>
    </subcellularLocation>
</comment>
<dbReference type="Proteomes" id="UP000594905">
    <property type="component" value="Chromosome"/>
</dbReference>
<dbReference type="OrthoDB" id="9807502at2"/>
<evidence type="ECO:0000256" key="8">
    <source>
        <dbReference type="HAMAP-Rule" id="MF_00242"/>
    </source>
</evidence>
<reference evidence="11 12" key="1">
    <citation type="submission" date="2018-06" db="EMBL/GenBank/DDBJ databases">
        <authorList>
            <consortium name="Pathogen Informatics"/>
            <person name="Doyle S."/>
        </authorList>
    </citation>
    <scope>NUCLEOTIDE SEQUENCE [LARGE SCALE GENOMIC DNA]</scope>
    <source>
        <strain evidence="11 12">NCTC10288</strain>
    </source>
</reference>
<evidence type="ECO:0000313" key="13">
    <source>
        <dbReference type="Proteomes" id="UP000594905"/>
    </source>
</evidence>
<dbReference type="SUPFAM" id="SSF55909">
    <property type="entry name" value="Pentein"/>
    <property type="match status" value="1"/>
</dbReference>
<dbReference type="NCBIfam" id="NF002381">
    <property type="entry name" value="PRK01388.1"/>
    <property type="match status" value="1"/>
</dbReference>
<evidence type="ECO:0000256" key="1">
    <source>
        <dbReference type="ARBA" id="ARBA00004496"/>
    </source>
</evidence>
<evidence type="ECO:0000313" key="10">
    <source>
        <dbReference type="EMBL" id="QPS60525.1"/>
    </source>
</evidence>
<dbReference type="UniPathway" id="UPA00254">
    <property type="reaction ID" value="UER00364"/>
</dbReference>
<feature type="active site" description="Amidino-cysteine intermediate" evidence="8 9">
    <location>
        <position position="403"/>
    </location>
</feature>
<dbReference type="EC" id="3.5.3.6" evidence="8"/>
<dbReference type="Gene3D" id="3.75.10.10">
    <property type="entry name" value="L-arginine/glycine Amidinotransferase, Chain A"/>
    <property type="match status" value="1"/>
</dbReference>
<keyword evidence="6 8" id="KW-0378">Hydrolase</keyword>
<dbReference type="Proteomes" id="UP000249264">
    <property type="component" value="Chromosome 1"/>
</dbReference>
<dbReference type="EMBL" id="CP065689">
    <property type="protein sequence ID" value="QPS60525.1"/>
    <property type="molecule type" value="Genomic_DNA"/>
</dbReference>
<evidence type="ECO:0000313" key="11">
    <source>
        <dbReference type="EMBL" id="SQI00615.1"/>
    </source>
</evidence>
<comment type="similarity">
    <text evidence="3 8">Belongs to the arginine deiminase family.</text>
</comment>
<sequence length="415" mass="45768">MTTPPPGVWSEAGKLRQVMVCAPGLAHERLTPSNCKDLLFDDVLWVDEAKRHHEEFVAKLREHDVDVLDMHTLLKEALDTEGGRDFILDYKLLDRNVGAGIGGELRHWFEELPTKRLAELLIGGVPFAEIPEGLGHGIIDTMRAVYGPTAFALRPLPNTQYARDNSAWIYGGVSLNPMRMPARHQETLLTRAIYNFHPRFANADFKFWYGNTDEDQGLAALEGGDIMPIGKGIVLVGMGERTTWQGVSRLAMRLFEEEAATQIIIAAMAKDRASMHLDTVFTFLDADKVTAYPKVVDTIRPIVLRPSTSTAPFDVELPTESFLTVVAQALGIGTFEVIETGGDTYTAAREQWDDANNVVAIEPGVVVAYDRNKHTNKKLRAAGVEVVEIGSAELGRGRGGGHCMTCPIIRDAVDY</sequence>
<dbReference type="Gene3D" id="1.10.3930.10">
    <property type="entry name" value="Arginine deiminase"/>
    <property type="match status" value="1"/>
</dbReference>
<evidence type="ECO:0000256" key="3">
    <source>
        <dbReference type="ARBA" id="ARBA00010206"/>
    </source>
</evidence>
<dbReference type="GeneID" id="70783814"/>
<dbReference type="PIRSF" id="PIRSF006356">
    <property type="entry name" value="Arg_deiminase"/>
    <property type="match status" value="1"/>
</dbReference>
<evidence type="ECO:0000256" key="2">
    <source>
        <dbReference type="ARBA" id="ARBA00005213"/>
    </source>
</evidence>
<evidence type="ECO:0000256" key="7">
    <source>
        <dbReference type="ARBA" id="ARBA00049429"/>
    </source>
</evidence>
<evidence type="ECO:0000313" key="12">
    <source>
        <dbReference type="Proteomes" id="UP000249264"/>
    </source>
</evidence>
<protein>
    <recommendedName>
        <fullName evidence="8">Arginine deiminase</fullName>
        <shortName evidence="8">ADI</shortName>
        <ecNumber evidence="8">3.5.3.6</ecNumber>
    </recommendedName>
    <alternativeName>
        <fullName evidence="8">Arginine dihydrolase</fullName>
        <shortName evidence="8">AD</shortName>
    </alternativeName>
</protein>
<proteinExistence type="inferred from homology"/>
<dbReference type="GO" id="GO:0019546">
    <property type="term" value="P:L-arginine deiminase pathway"/>
    <property type="evidence" value="ECO:0007669"/>
    <property type="project" value="TreeGrafter"/>
</dbReference>
<keyword evidence="13" id="KW-1185">Reference proteome</keyword>
<dbReference type="RefSeq" id="WP_039674073.1">
    <property type="nucleotide sequence ID" value="NZ_CP065689.1"/>
</dbReference>
<dbReference type="HAMAP" id="MF_00242">
    <property type="entry name" value="Arg_deiminase"/>
    <property type="match status" value="1"/>
</dbReference>
<evidence type="ECO:0000256" key="5">
    <source>
        <dbReference type="ARBA" id="ARBA00022503"/>
    </source>
</evidence>
<dbReference type="GO" id="GO:0005737">
    <property type="term" value="C:cytoplasm"/>
    <property type="evidence" value="ECO:0007669"/>
    <property type="project" value="UniProtKB-SubCell"/>
</dbReference>
<dbReference type="Pfam" id="PF02274">
    <property type="entry name" value="ADI"/>
    <property type="match status" value="1"/>
</dbReference>
<dbReference type="EMBL" id="LS483460">
    <property type="protein sequence ID" value="SQI00615.1"/>
    <property type="molecule type" value="Genomic_DNA"/>
</dbReference>
<dbReference type="InterPro" id="IPR003876">
    <property type="entry name" value="Arg_deiminase"/>
</dbReference>
<comment type="catalytic activity">
    <reaction evidence="7 8">
        <text>L-arginine + H2O = L-citrulline + NH4(+)</text>
        <dbReference type="Rhea" id="RHEA:19597"/>
        <dbReference type="ChEBI" id="CHEBI:15377"/>
        <dbReference type="ChEBI" id="CHEBI:28938"/>
        <dbReference type="ChEBI" id="CHEBI:32682"/>
        <dbReference type="ChEBI" id="CHEBI:57743"/>
        <dbReference type="EC" id="3.5.3.6"/>
    </reaction>
</comment>
<evidence type="ECO:0000256" key="4">
    <source>
        <dbReference type="ARBA" id="ARBA00022490"/>
    </source>
</evidence>
<comment type="pathway">
    <text evidence="2 8">Amino-acid degradation; L-arginine degradation via ADI pathway; carbamoyl phosphate from L-arginine: step 1/2.</text>
</comment>
<evidence type="ECO:0000256" key="6">
    <source>
        <dbReference type="ARBA" id="ARBA00022801"/>
    </source>
</evidence>
<keyword evidence="4 8" id="KW-0963">Cytoplasm</keyword>
<dbReference type="GO" id="GO:0016990">
    <property type="term" value="F:arginine deiminase activity"/>
    <property type="evidence" value="ECO:0007669"/>
    <property type="project" value="UniProtKB-UniRule"/>
</dbReference>
<dbReference type="PRINTS" id="PR01466">
    <property type="entry name" value="ARGDEIMINASE"/>
</dbReference>
<dbReference type="KEGG" id="cmin:NCTC10288_01933"/>
<accession>A0A2X4UDK7</accession>
<dbReference type="STRING" id="38301.NX84_04185"/>
<reference evidence="10 13" key="2">
    <citation type="submission" date="2020-12" db="EMBL/GenBank/DDBJ databases">
        <title>FDA dAtabase for Regulatory Grade micrObial Sequences (FDA-ARGOS): Supporting development and validation of Infectious Disease Dx tests.</title>
        <authorList>
            <person name="Sproer C."/>
            <person name="Gronow S."/>
            <person name="Severitt S."/>
            <person name="Schroder I."/>
            <person name="Tallon L."/>
            <person name="Sadzewicz L."/>
            <person name="Zhao X."/>
            <person name="Boylan J."/>
            <person name="Ott S."/>
            <person name="Bowen H."/>
            <person name="Vavikolanu K."/>
            <person name="Mehta A."/>
            <person name="Aluvathingal J."/>
            <person name="Nadendla S."/>
            <person name="Lowell S."/>
            <person name="Myers T."/>
            <person name="Yan Y."/>
            <person name="Sichtig H."/>
        </authorList>
    </citation>
    <scope>NUCLEOTIDE SEQUENCE [LARGE SCALE GENOMIC DNA]</scope>
    <source>
        <strain evidence="10 13">FDAARGOS_894</strain>
    </source>
</reference>
<evidence type="ECO:0000256" key="9">
    <source>
        <dbReference type="PIRSR" id="PIRSR006356-1"/>
    </source>
</evidence>
<keyword evidence="5 8" id="KW-0056">Arginine metabolism</keyword>
<dbReference type="AlphaFoldDB" id="A0A2X4UDK7"/>
<organism evidence="11 12">
    <name type="scientific">Corynebacterium minutissimum</name>
    <dbReference type="NCBI Taxonomy" id="38301"/>
    <lineage>
        <taxon>Bacteria</taxon>
        <taxon>Bacillati</taxon>
        <taxon>Actinomycetota</taxon>
        <taxon>Actinomycetes</taxon>
        <taxon>Mycobacteriales</taxon>
        <taxon>Corynebacteriaceae</taxon>
        <taxon>Corynebacterium</taxon>
    </lineage>
</organism>
<dbReference type="PANTHER" id="PTHR47271:SF3">
    <property type="entry name" value="ARGININE DEIMINASE"/>
    <property type="match status" value="1"/>
</dbReference>